<feature type="region of interest" description="Disordered" evidence="1">
    <location>
        <begin position="1"/>
        <end position="40"/>
    </location>
</feature>
<name>A0ABQ9Z1N2_9CRUS</name>
<feature type="compositionally biased region" description="Polar residues" evidence="1">
    <location>
        <begin position="105"/>
        <end position="117"/>
    </location>
</feature>
<feature type="compositionally biased region" description="Polar residues" evidence="1">
    <location>
        <begin position="143"/>
        <end position="160"/>
    </location>
</feature>
<dbReference type="Proteomes" id="UP001234178">
    <property type="component" value="Unassembled WGS sequence"/>
</dbReference>
<organism evidence="2 3">
    <name type="scientific">Daphnia magna</name>
    <dbReference type="NCBI Taxonomy" id="35525"/>
    <lineage>
        <taxon>Eukaryota</taxon>
        <taxon>Metazoa</taxon>
        <taxon>Ecdysozoa</taxon>
        <taxon>Arthropoda</taxon>
        <taxon>Crustacea</taxon>
        <taxon>Branchiopoda</taxon>
        <taxon>Diplostraca</taxon>
        <taxon>Cladocera</taxon>
        <taxon>Anomopoda</taxon>
        <taxon>Daphniidae</taxon>
        <taxon>Daphnia</taxon>
    </lineage>
</organism>
<evidence type="ECO:0000313" key="3">
    <source>
        <dbReference type="Proteomes" id="UP001234178"/>
    </source>
</evidence>
<keyword evidence="3" id="KW-1185">Reference proteome</keyword>
<comment type="caution">
    <text evidence="2">The sequence shown here is derived from an EMBL/GenBank/DDBJ whole genome shotgun (WGS) entry which is preliminary data.</text>
</comment>
<feature type="compositionally biased region" description="Basic and acidic residues" evidence="1">
    <location>
        <begin position="10"/>
        <end position="35"/>
    </location>
</feature>
<dbReference type="EMBL" id="JAOYFB010000002">
    <property type="protein sequence ID" value="KAK4006814.1"/>
    <property type="molecule type" value="Genomic_DNA"/>
</dbReference>
<evidence type="ECO:0000313" key="2">
    <source>
        <dbReference type="EMBL" id="KAK4006814.1"/>
    </source>
</evidence>
<sequence length="480" mass="53832">MDAETTPASPDRDTVRAAEVQRKQKELYDEGRREAQTYPPGAQVLVDKSIRKVGKSEKLLHFWFGPYIVVRQTPPSNYELRLGRSTRTEILRVERVKPFHDLTDPTPQSYDPTGTSTDLEDPPPGLNQAEDESQAGLKPSAIQGASTRDVSETEPQQETQNRGESERGIQRSARIRAQRKTFLLTFPLLMFLAVMTGPTPTRSKEIIAFQGVIFKSQGEVAFSDSEWVVVTDFTFDPVDRMIKTLFDLLDGKVGAMTYQYDGPEDKFKKALQHQVELRARLNLEKLKTSHRRLNELKAAVSSEGARTKRALVDGGGKILSWLFGVSTQEELEHVKDHVEKLSTETRSIVHAMEVHASLIHERLWETKAVADTVVELQTAFAQVENEAKKIDQKISGITYEIERQRLAAVKVENAFRQIESAIAWIDESIENFAIGLATMAMERLPATLFPPLQVQAVLRDIKAILPAGWSLSPSVQAGDT</sequence>
<evidence type="ECO:0000256" key="1">
    <source>
        <dbReference type="SAM" id="MobiDB-lite"/>
    </source>
</evidence>
<reference evidence="2 3" key="1">
    <citation type="journal article" date="2023" name="Nucleic Acids Res.">
        <title>The hologenome of Daphnia magna reveals possible DNA methylation and microbiome-mediated evolution of the host genome.</title>
        <authorList>
            <person name="Chaturvedi A."/>
            <person name="Li X."/>
            <person name="Dhandapani V."/>
            <person name="Marshall H."/>
            <person name="Kissane S."/>
            <person name="Cuenca-Cambronero M."/>
            <person name="Asole G."/>
            <person name="Calvet F."/>
            <person name="Ruiz-Romero M."/>
            <person name="Marangio P."/>
            <person name="Guigo R."/>
            <person name="Rago D."/>
            <person name="Mirbahai L."/>
            <person name="Eastwood N."/>
            <person name="Colbourne J.K."/>
            <person name="Zhou J."/>
            <person name="Mallon E."/>
            <person name="Orsini L."/>
        </authorList>
    </citation>
    <scope>NUCLEOTIDE SEQUENCE [LARGE SCALE GENOMIC DNA]</scope>
    <source>
        <strain evidence="2">LRV0_1</strain>
    </source>
</reference>
<accession>A0ABQ9Z1N2</accession>
<protein>
    <submittedName>
        <fullName evidence="2">Uncharacterized protein</fullName>
    </submittedName>
</protein>
<proteinExistence type="predicted"/>
<feature type="region of interest" description="Disordered" evidence="1">
    <location>
        <begin position="98"/>
        <end position="172"/>
    </location>
</feature>
<gene>
    <name evidence="2" type="ORF">OUZ56_011972</name>
</gene>